<dbReference type="Pfam" id="PF13365">
    <property type="entry name" value="Trypsin_2"/>
    <property type="match status" value="1"/>
</dbReference>
<accession>A0ABC9FVL9</accession>
<keyword evidence="2" id="KW-1185">Reference proteome</keyword>
<name>A0ABC9FVL9_9POAL</name>
<organism evidence="1 2">
    <name type="scientific">Urochloa decumbens</name>
    <dbReference type="NCBI Taxonomy" id="240449"/>
    <lineage>
        <taxon>Eukaryota</taxon>
        <taxon>Viridiplantae</taxon>
        <taxon>Streptophyta</taxon>
        <taxon>Embryophyta</taxon>
        <taxon>Tracheophyta</taxon>
        <taxon>Spermatophyta</taxon>
        <taxon>Magnoliopsida</taxon>
        <taxon>Liliopsida</taxon>
        <taxon>Poales</taxon>
        <taxon>Poaceae</taxon>
        <taxon>PACMAD clade</taxon>
        <taxon>Panicoideae</taxon>
        <taxon>Panicodae</taxon>
        <taxon>Paniceae</taxon>
        <taxon>Melinidinae</taxon>
        <taxon>Urochloa</taxon>
    </lineage>
</organism>
<dbReference type="Gene3D" id="2.40.10.120">
    <property type="match status" value="1"/>
</dbReference>
<evidence type="ECO:0000313" key="1">
    <source>
        <dbReference type="EMBL" id="CAL5082386.1"/>
    </source>
</evidence>
<dbReference type="InterPro" id="IPR009003">
    <property type="entry name" value="Peptidase_S1_PA"/>
</dbReference>
<dbReference type="PANTHER" id="PTHR18868">
    <property type="entry name" value="OS07G0665300 PROTEIN-RELATED"/>
    <property type="match status" value="1"/>
</dbReference>
<dbReference type="Proteomes" id="UP001497457">
    <property type="component" value="Chromosome 7b"/>
</dbReference>
<protein>
    <submittedName>
        <fullName evidence="1">Uncharacterized protein</fullName>
    </submittedName>
</protein>
<evidence type="ECO:0000313" key="2">
    <source>
        <dbReference type="Proteomes" id="UP001497457"/>
    </source>
</evidence>
<reference evidence="1" key="1">
    <citation type="submission" date="2024-10" db="EMBL/GenBank/DDBJ databases">
        <authorList>
            <person name="Ryan C."/>
        </authorList>
    </citation>
    <scope>NUCLEOTIDE SEQUENCE [LARGE SCALE GENOMIC DNA]</scope>
</reference>
<dbReference type="EMBL" id="OZ075117">
    <property type="protein sequence ID" value="CAL5082386.1"/>
    <property type="molecule type" value="Genomic_DNA"/>
</dbReference>
<gene>
    <name evidence="1" type="ORF">URODEC1_LOCUS109267</name>
</gene>
<proteinExistence type="predicted"/>
<dbReference type="SUPFAM" id="SSF50494">
    <property type="entry name" value="Trypsin-like serine proteases"/>
    <property type="match status" value="1"/>
</dbReference>
<sequence>MIKLREGQLAVAKLEREQCADEEKRFGERLYTGESFAFQEELFGDIVQPGENTYRTSDEVDIDLSSIVVSLALFDGDKMLFACSGIPLPHGETRLQITRFVSVRLRDDKTFDGFLGLYDDDIAIVTCLGVLDVNPIDLNVKATPATHVSPDDRLLAAGRAYVLGHLRTMHGFPCGICPNTWVPDHQYQYKAALGGPLLQKDARFLGMIYDFFYHDDRFVRYSFLPVELLCKRLEHFEILNPRQLHFSEYELPSGVSSVVPSGFLKTIYRLKSYGYPMPPPLVLEFNGQLLNQFEERFGDLLAWKGYPYGHPTRVSSECVWERLPKKVVRDISQRVVSLASFNEGDRNVRYFACTGLFIKWHGSKAARSVILTSASLVRSCRDEEDIDKTLKIKVFLPPNQRGIGTLEFYNLSYNIAIVSVEKFNAVRTEDIFSKKMQKLPEKVVAIGRDTMYGPLMGTFGEVKRSNKGSKVVCKGIWVSTCKIKKAGIGGPLINLHGSFVGMNFYDGSGVTPFLPKDKIVQVLRGVINFPLPSESEYDHHEPRDVGGGAKENKYLFFIFPHCYLFLVA</sequence>
<dbReference type="AlphaFoldDB" id="A0ABC9FVL9"/>
<dbReference type="PANTHER" id="PTHR18868:SF28">
    <property type="entry name" value="PEPTIDASE S1 DOMAIN-CONTAINING PROTEIN"/>
    <property type="match status" value="1"/>
</dbReference>